<dbReference type="Gene3D" id="2.60.200.40">
    <property type="match status" value="1"/>
</dbReference>
<reference evidence="6 7" key="1">
    <citation type="submission" date="2016-10" db="EMBL/GenBank/DDBJ databases">
        <authorList>
            <person name="de Groot N.N."/>
        </authorList>
    </citation>
    <scope>NUCLEOTIDE SEQUENCE [LARGE SCALE GENOMIC DNA]</scope>
    <source>
        <strain evidence="6 7">Sb04</strain>
    </source>
</reference>
<dbReference type="InterPro" id="IPR050187">
    <property type="entry name" value="Lipid_Phosphate_FormReg"/>
</dbReference>
<comment type="cofactor">
    <cofactor evidence="1">
        <name>Mg(2+)</name>
        <dbReference type="ChEBI" id="CHEBI:18420"/>
    </cofactor>
</comment>
<name>A0A1H0NA34_STREI</name>
<proteinExistence type="inferred from homology"/>
<dbReference type="PANTHER" id="PTHR12358:SF54">
    <property type="entry name" value="SPHINGOSINE KINASE RELATED PROTEIN"/>
    <property type="match status" value="1"/>
</dbReference>
<dbReference type="GO" id="GO:0008654">
    <property type="term" value="P:phospholipid biosynthetic process"/>
    <property type="evidence" value="ECO:0007669"/>
    <property type="project" value="UniProtKB-KW"/>
</dbReference>
<dbReference type="AlphaFoldDB" id="A0A1H0NA34"/>
<dbReference type="SMART" id="SM00046">
    <property type="entry name" value="DAGKc"/>
    <property type="match status" value="1"/>
</dbReference>
<evidence type="ECO:0000313" key="6">
    <source>
        <dbReference type="EMBL" id="SDO89150.1"/>
    </source>
</evidence>
<dbReference type="InterPro" id="IPR001206">
    <property type="entry name" value="Diacylglycerol_kinase_cat_dom"/>
</dbReference>
<sequence length="294" mass="33599">MTLYIIANPHSGNRSAKDVITTLKNKLNQEIAVFLTRYPNDEKNQVKYVLETFQRDQDRLLVLGGDGTLSKILYYWPASLPFAYYPLGSGNDFARALGVKKDFTRLIESTKQEPKEITVYTYQNGLVLNSLDLGFASWVIDHVEQSQLKARLNKYHLGKLTYIITAIQCLIKKPAFASLCLETESGESVEVNNHFFFSLANNTYFGGGVMIWPHATAYSEQLDCVYAKGDTLWERVLVLLSLVFKIHEYSPYLQHQSYKEVTIRTPEKSLVEIDGEIVSLDEVTLTPQKRYIYL</sequence>
<dbReference type="Gene3D" id="3.40.50.10330">
    <property type="entry name" value="Probable inorganic polyphosphate/atp-NAD kinase, domain 1"/>
    <property type="match status" value="1"/>
</dbReference>
<evidence type="ECO:0000256" key="3">
    <source>
        <dbReference type="ARBA" id="ARBA00022741"/>
    </source>
</evidence>
<dbReference type="RefSeq" id="WP_074482260.1">
    <property type="nucleotide sequence ID" value="NZ_FNJK01000003.1"/>
</dbReference>
<dbReference type="PANTHER" id="PTHR12358">
    <property type="entry name" value="SPHINGOSINE KINASE"/>
    <property type="match status" value="1"/>
</dbReference>
<dbReference type="OrthoDB" id="9786026at2"/>
<accession>A0A1H0NA34</accession>
<dbReference type="GO" id="GO:0005524">
    <property type="term" value="F:ATP binding"/>
    <property type="evidence" value="ECO:0007669"/>
    <property type="project" value="UniProtKB-KW"/>
</dbReference>
<protein>
    <submittedName>
        <fullName evidence="6">Diacylglycerol kinase family enzyme</fullName>
    </submittedName>
</protein>
<evidence type="ECO:0000313" key="7">
    <source>
        <dbReference type="Proteomes" id="UP000183816"/>
    </source>
</evidence>
<dbReference type="GO" id="GO:0016301">
    <property type="term" value="F:kinase activity"/>
    <property type="evidence" value="ECO:0007669"/>
    <property type="project" value="UniProtKB-KW"/>
</dbReference>
<dbReference type="PROSITE" id="PS50146">
    <property type="entry name" value="DAGK"/>
    <property type="match status" value="1"/>
</dbReference>
<evidence type="ECO:0000256" key="2">
    <source>
        <dbReference type="ARBA" id="ARBA00005983"/>
    </source>
</evidence>
<dbReference type="InterPro" id="IPR017438">
    <property type="entry name" value="ATP-NAD_kinase_N"/>
</dbReference>
<dbReference type="SUPFAM" id="SSF111331">
    <property type="entry name" value="NAD kinase/diacylglycerol kinase-like"/>
    <property type="match status" value="1"/>
</dbReference>
<evidence type="ECO:0000259" key="5">
    <source>
        <dbReference type="PROSITE" id="PS50146"/>
    </source>
</evidence>
<evidence type="ECO:0000256" key="1">
    <source>
        <dbReference type="ARBA" id="ARBA00001946"/>
    </source>
</evidence>
<gene>
    <name evidence="6" type="ORF">SAMN05216347_10312</name>
</gene>
<keyword evidence="4" id="KW-0067">ATP-binding</keyword>
<organism evidence="6 7">
    <name type="scientific">Streptococcus equinus</name>
    <name type="common">Streptococcus bovis</name>
    <dbReference type="NCBI Taxonomy" id="1335"/>
    <lineage>
        <taxon>Bacteria</taxon>
        <taxon>Bacillati</taxon>
        <taxon>Bacillota</taxon>
        <taxon>Bacilli</taxon>
        <taxon>Lactobacillales</taxon>
        <taxon>Streptococcaceae</taxon>
        <taxon>Streptococcus</taxon>
    </lineage>
</organism>
<comment type="similarity">
    <text evidence="2">Belongs to the diacylglycerol/lipid kinase family.</text>
</comment>
<dbReference type="Pfam" id="PF00781">
    <property type="entry name" value="DAGK_cat"/>
    <property type="match status" value="1"/>
</dbReference>
<dbReference type="EMBL" id="FNJK01000003">
    <property type="protein sequence ID" value="SDO89150.1"/>
    <property type="molecule type" value="Genomic_DNA"/>
</dbReference>
<keyword evidence="6" id="KW-0808">Transferase</keyword>
<feature type="domain" description="DAGKc" evidence="5">
    <location>
        <begin position="1"/>
        <end position="142"/>
    </location>
</feature>
<keyword evidence="6" id="KW-0418">Kinase</keyword>
<evidence type="ECO:0000256" key="4">
    <source>
        <dbReference type="ARBA" id="ARBA00022840"/>
    </source>
</evidence>
<dbReference type="Proteomes" id="UP000183816">
    <property type="component" value="Unassembled WGS sequence"/>
</dbReference>
<dbReference type="InterPro" id="IPR016064">
    <property type="entry name" value="NAD/diacylglycerol_kinase_sf"/>
</dbReference>
<keyword evidence="3" id="KW-0547">Nucleotide-binding</keyword>